<evidence type="ECO:0000256" key="6">
    <source>
        <dbReference type="ARBA" id="ARBA00022840"/>
    </source>
</evidence>
<dbReference type="FunFam" id="1.10.510.10:FF:002958">
    <property type="entry name" value="TKL family protein kinase"/>
    <property type="match status" value="1"/>
</dbReference>
<evidence type="ECO:0000256" key="5">
    <source>
        <dbReference type="ARBA" id="ARBA00022777"/>
    </source>
</evidence>
<dbReference type="PROSITE" id="PS50965">
    <property type="entry name" value="NERD"/>
    <property type="match status" value="1"/>
</dbReference>
<dbReference type="Gene3D" id="1.10.510.10">
    <property type="entry name" value="Transferase(Phosphotransferase) domain 1"/>
    <property type="match status" value="2"/>
</dbReference>
<accession>A0A420EHN3</accession>
<evidence type="ECO:0000256" key="2">
    <source>
        <dbReference type="ARBA" id="ARBA00012513"/>
    </source>
</evidence>
<dbReference type="GO" id="GO:0005524">
    <property type="term" value="F:ATP binding"/>
    <property type="evidence" value="ECO:0007669"/>
    <property type="project" value="UniProtKB-UniRule"/>
</dbReference>
<dbReference type="RefSeq" id="WP_120354175.1">
    <property type="nucleotide sequence ID" value="NZ_RAQO01000004.1"/>
</dbReference>
<dbReference type="InterPro" id="IPR011009">
    <property type="entry name" value="Kinase-like_dom_sf"/>
</dbReference>
<evidence type="ECO:0000256" key="4">
    <source>
        <dbReference type="ARBA" id="ARBA00022741"/>
    </source>
</evidence>
<dbReference type="GO" id="GO:0004674">
    <property type="term" value="F:protein serine/threonine kinase activity"/>
    <property type="evidence" value="ECO:0007669"/>
    <property type="project" value="UniProtKB-EC"/>
</dbReference>
<dbReference type="CDD" id="cd14014">
    <property type="entry name" value="STKc_PknB_like"/>
    <property type="match status" value="1"/>
</dbReference>
<dbReference type="PROSITE" id="PS50011">
    <property type="entry name" value="PROTEIN_KINASE_DOM"/>
    <property type="match status" value="2"/>
</dbReference>
<feature type="domain" description="Protein kinase" evidence="8">
    <location>
        <begin position="191"/>
        <end position="461"/>
    </location>
</feature>
<dbReference type="EC" id="2.7.11.1" evidence="2"/>
<dbReference type="Pfam" id="PF00069">
    <property type="entry name" value="Pkinase"/>
    <property type="match status" value="2"/>
</dbReference>
<dbReference type="PANTHER" id="PTHR43671">
    <property type="entry name" value="SERINE/THREONINE-PROTEIN KINASE NEK"/>
    <property type="match status" value="1"/>
</dbReference>
<evidence type="ECO:0000256" key="7">
    <source>
        <dbReference type="PROSITE-ProRule" id="PRU10141"/>
    </source>
</evidence>
<name>A0A420EHN3_9ALTE</name>
<keyword evidence="11" id="KW-1185">Reference proteome</keyword>
<comment type="similarity">
    <text evidence="1">Belongs to the protein kinase superfamily. NEK Ser/Thr protein kinase family. NIMA subfamily.</text>
</comment>
<evidence type="ECO:0000313" key="11">
    <source>
        <dbReference type="Proteomes" id="UP000286482"/>
    </source>
</evidence>
<dbReference type="InterPro" id="IPR011528">
    <property type="entry name" value="NERD"/>
</dbReference>
<dbReference type="Pfam" id="PF08378">
    <property type="entry name" value="NERD"/>
    <property type="match status" value="1"/>
</dbReference>
<dbReference type="EMBL" id="RAQO01000004">
    <property type="protein sequence ID" value="RKF20170.1"/>
    <property type="molecule type" value="Genomic_DNA"/>
</dbReference>
<comment type="caution">
    <text evidence="10">The sequence shown here is derived from an EMBL/GenBank/DDBJ whole genome shotgun (WGS) entry which is preliminary data.</text>
</comment>
<evidence type="ECO:0000259" key="9">
    <source>
        <dbReference type="PROSITE" id="PS50965"/>
    </source>
</evidence>
<protein>
    <recommendedName>
        <fullName evidence="2">non-specific serine/threonine protein kinase</fullName>
        <ecNumber evidence="2">2.7.11.1</ecNumber>
    </recommendedName>
</protein>
<dbReference type="SMART" id="SM00220">
    <property type="entry name" value="S_TKc"/>
    <property type="match status" value="2"/>
</dbReference>
<evidence type="ECO:0000313" key="10">
    <source>
        <dbReference type="EMBL" id="RKF20170.1"/>
    </source>
</evidence>
<feature type="domain" description="NERD" evidence="9">
    <location>
        <begin position="10"/>
        <end position="120"/>
    </location>
</feature>
<dbReference type="SUPFAM" id="SSF56112">
    <property type="entry name" value="Protein kinase-like (PK-like)"/>
    <property type="match status" value="2"/>
</dbReference>
<feature type="domain" description="Protein kinase" evidence="8">
    <location>
        <begin position="507"/>
        <end position="758"/>
    </location>
</feature>
<keyword evidence="4 7" id="KW-0547">Nucleotide-binding</keyword>
<dbReference type="OrthoDB" id="9801841at2"/>
<dbReference type="PROSITE" id="PS00107">
    <property type="entry name" value="PROTEIN_KINASE_ATP"/>
    <property type="match status" value="1"/>
</dbReference>
<dbReference type="PANTHER" id="PTHR43671:SF13">
    <property type="entry name" value="SERINE_THREONINE-PROTEIN KINASE NEK2"/>
    <property type="match status" value="1"/>
</dbReference>
<dbReference type="InterPro" id="IPR017441">
    <property type="entry name" value="Protein_kinase_ATP_BS"/>
</dbReference>
<gene>
    <name evidence="10" type="ORF">DBZ36_06925</name>
</gene>
<evidence type="ECO:0000259" key="8">
    <source>
        <dbReference type="PROSITE" id="PS50011"/>
    </source>
</evidence>
<evidence type="ECO:0000256" key="1">
    <source>
        <dbReference type="ARBA" id="ARBA00010886"/>
    </source>
</evidence>
<organism evidence="10 11">
    <name type="scientific">Alginatibacterium sediminis</name>
    <dbReference type="NCBI Taxonomy" id="2164068"/>
    <lineage>
        <taxon>Bacteria</taxon>
        <taxon>Pseudomonadati</taxon>
        <taxon>Pseudomonadota</taxon>
        <taxon>Gammaproteobacteria</taxon>
        <taxon>Alteromonadales</taxon>
        <taxon>Alteromonadaceae</taxon>
        <taxon>Alginatibacterium</taxon>
    </lineage>
</organism>
<feature type="binding site" evidence="7">
    <location>
        <position position="536"/>
    </location>
    <ligand>
        <name>ATP</name>
        <dbReference type="ChEBI" id="CHEBI:30616"/>
    </ligand>
</feature>
<dbReference type="InterPro" id="IPR050660">
    <property type="entry name" value="NEK_Ser/Thr_kinase"/>
</dbReference>
<reference evidence="10 11" key="1">
    <citation type="submission" date="2018-09" db="EMBL/GenBank/DDBJ databases">
        <authorList>
            <person name="Wang Z."/>
        </authorList>
    </citation>
    <scope>NUCLEOTIDE SEQUENCE [LARGE SCALE GENOMIC DNA]</scope>
    <source>
        <strain evidence="10 11">ALS 81</strain>
    </source>
</reference>
<evidence type="ECO:0000256" key="3">
    <source>
        <dbReference type="ARBA" id="ARBA00022679"/>
    </source>
</evidence>
<keyword evidence="5 10" id="KW-0418">Kinase</keyword>
<dbReference type="Proteomes" id="UP000286482">
    <property type="component" value="Unassembled WGS sequence"/>
</dbReference>
<dbReference type="InterPro" id="IPR000719">
    <property type="entry name" value="Prot_kinase_dom"/>
</dbReference>
<keyword evidence="6 7" id="KW-0067">ATP-binding</keyword>
<proteinExistence type="inferred from homology"/>
<dbReference type="NCBIfam" id="NF047741">
    <property type="entry name" value="antiphage_MADS6"/>
    <property type="match status" value="1"/>
</dbReference>
<sequence length="1378" mass="155411">MAQVFAIGDAVNDEERKAIAWLKDKLPDDYFVIHSFEVEQFDQLFEVDICVVAPHAIYLVDAKGVHGQVEVDGTTWHTSHSSYRSPLPKLRGNAKSLSGLICKQNRANKALKNIYVDTAVVLTIDGCMFKDPDDRERGHVVSLKNSTRFFTDSARIPDRFDRNVTKYIQIIAEALGKSAKKRSHGERYGNWEVADTLTDNEYFTEYRAFNVTAGRKGGTVIAKAYKADPYLPEVERIKQKRLLENAYRAIAKMPSHSAIVGVKDFFVTEAQDKYILLTDDIPGDTLSAKLKDSSSLLTLDQKKRVVKDMLLALSHMCKNGVVHRNITPEHILIGLDGQPRLIDFDYARIGAENTTTIADEVQERISNRYKAPELWADNKAASCASDIYSLGLVIYELYSGDVAFDTVTQAIEKSCEFASKLSANNKQLPNELDTWLQALCHKESSERLTAEQAFERFNELWQPKTAVKEVKAKTKEQPKKKVNLIEKPEANVNYKRLNNGYQLSNKYVVQQQLGSGGFGVVYKVADTFGDVSRAIKLILNDRESVLERLKQEYRTLLKLPEHPHVVKVFDADVLPNDGPPYIVFEYLEGLDVSELIQQRSLTTHEVWTMAKQVAEGLKHLHDHSIYHCDIKPQNLIWKDGKVRIIDFNVSVDAEDLSLGGGSRKYLPPDLNITETPQASDLVDRDLYALGITLYRAMTGEYPWANTQCPPLLEPARHPSEFTHSFNLTDDVSSVLLKLIAPKRIDRFETAEQLLEALNKVQQLKKAQALAEESTSQFHLPPLADGSNPSKSAFHDYLLTLYSQSRHSNSGTRGLDDYAKLIYVDTALDTELAPAVLAGQLRLVLITGNAGDGKTAFLQQLESLVESQGTSITLNPQGNGCSFEINGHQYLTNYDGSQDEGDKDNEVVLDEFFNAYQGDDINSWPHNETRLIAINEGRLVDFLSQHASEFPALKTLVEASLKDGSVQNEVAVVNLNMRDVLASTQTQPESIFERIIGKMTSVKVWQGCDYCALKDKCYVKHNIATFQDEQTGPKVIERLGYLYKLTSLRNQLHITMRDLRSALSYLLVGEYSCAEIKDIYANGESEKILSGYYFNSWCGSESSQDRLLKLLRETDIAQGSDVRLDRGLDFLGLKAVDWLQFEQRSDHENNLLENAHQGLPNGTALSESKERYLSHRNVVGMLRRKTYFERRGENWQGLLPYRSAKLLVEFLEGKTPLDDAKTLAINAINRGEGLHNPMYFNGQLAMQVRRVNQGTIKSYRLFPSDVFSIEIKDSAMNSLFIEHSPQSLLLKYQDETGLNAELDLDLDLFEMLQRLNQGYVPSAQAEQSFYLSLTVFKNVLASAPYQEVLLTTNGQRYEKIIRDESGVLQMEHLAVEAQL</sequence>
<keyword evidence="3" id="KW-0808">Transferase</keyword>